<keyword evidence="2" id="KW-1185">Reference proteome</keyword>
<evidence type="ECO:0000313" key="1">
    <source>
        <dbReference type="EMBL" id="TVO76742.1"/>
    </source>
</evidence>
<dbReference type="EMBL" id="VMNH01000005">
    <property type="protein sequence ID" value="TVO76742.1"/>
    <property type="molecule type" value="Genomic_DNA"/>
</dbReference>
<gene>
    <name evidence="1" type="ORF">FHP88_04780</name>
</gene>
<proteinExistence type="predicted"/>
<dbReference type="Gene3D" id="3.40.720.10">
    <property type="entry name" value="Alkaline Phosphatase, subunit A"/>
    <property type="match status" value="1"/>
</dbReference>
<dbReference type="OrthoDB" id="502398at2"/>
<dbReference type="AlphaFoldDB" id="A0A557SHA0"/>
<comment type="caution">
    <text evidence="1">The sequence shown here is derived from an EMBL/GenBank/DDBJ whole genome shotgun (WGS) entry which is preliminary data.</text>
</comment>
<reference evidence="1 2" key="1">
    <citation type="submission" date="2019-07" db="EMBL/GenBank/DDBJ databases">
        <title>The pathways for chlorine oxyanion respiration interact through the shared metabolite chlorate.</title>
        <authorList>
            <person name="Barnum T.P."/>
            <person name="Cheng Y."/>
            <person name="Hill K.A."/>
            <person name="Lucas L.N."/>
            <person name="Carlson H.K."/>
            <person name="Coates J.D."/>
        </authorList>
    </citation>
    <scope>NUCLEOTIDE SEQUENCE [LARGE SCALE GENOMIC DNA]</scope>
    <source>
        <strain evidence="1 2">BK-1</strain>
    </source>
</reference>
<accession>A0A557SHA0</accession>
<dbReference type="PANTHER" id="PTHR10151">
    <property type="entry name" value="ECTONUCLEOTIDE PYROPHOSPHATASE/PHOSPHODIESTERASE"/>
    <property type="match status" value="1"/>
</dbReference>
<dbReference type="RefSeq" id="WP_144357872.1">
    <property type="nucleotide sequence ID" value="NZ_VMNH01000005.1"/>
</dbReference>
<dbReference type="InterPro" id="IPR002591">
    <property type="entry name" value="Phosphodiest/P_Trfase"/>
</dbReference>
<organism evidence="1 2">
    <name type="scientific">Sedimenticola selenatireducens</name>
    <dbReference type="NCBI Taxonomy" id="191960"/>
    <lineage>
        <taxon>Bacteria</taxon>
        <taxon>Pseudomonadati</taxon>
        <taxon>Pseudomonadota</taxon>
        <taxon>Gammaproteobacteria</taxon>
        <taxon>Chromatiales</taxon>
        <taxon>Sedimenticolaceae</taxon>
        <taxon>Sedimenticola</taxon>
    </lineage>
</organism>
<name>A0A557SHA0_9GAMM</name>
<sequence length="391" mass="42874">MLFPDYQGGSIANLMSSIALAMGGWESGYVPLAGLDSERLGGVRNLVLLVVDGLGYQYLKDQAPDSTLFHNTVGSITSVCPSTTASAIPTFLSGLPPQQHGLTGWFTYFAEVGSVLTILPYTTRLGRMPIDERILHPRQLSGVTPIYDRLSAESHLVIPDWIAGSTFNRAFTGQGKIRPYRGGMQGMFKGIQGAVNSAKGRNFIYAYWPEFDSLAHEHGVGSSEVAVHLKTLDQAFAHMTERLRGTDTLVLVTADHGFVDTEPEHTLRLSDHPVLADTLMMPLCGEPRLAFCYVHPDRKDAFESYVNQELGEATTLFSSEQLLAEGVFGLGEPHPRLHDRIGHYALVMKQNYILTSEMPGERPLSHIGVHGGLSSNEMHVPLISMDLTYDC</sequence>
<dbReference type="GO" id="GO:0016787">
    <property type="term" value="F:hydrolase activity"/>
    <property type="evidence" value="ECO:0007669"/>
    <property type="project" value="UniProtKB-ARBA"/>
</dbReference>
<dbReference type="SUPFAM" id="SSF53649">
    <property type="entry name" value="Alkaline phosphatase-like"/>
    <property type="match status" value="1"/>
</dbReference>
<dbReference type="Pfam" id="PF01663">
    <property type="entry name" value="Phosphodiest"/>
    <property type="match status" value="1"/>
</dbReference>
<evidence type="ECO:0000313" key="2">
    <source>
        <dbReference type="Proteomes" id="UP000316649"/>
    </source>
</evidence>
<protein>
    <submittedName>
        <fullName evidence="1">PglZ domain-containing protein</fullName>
    </submittedName>
</protein>
<dbReference type="InterPro" id="IPR017850">
    <property type="entry name" value="Alkaline_phosphatase_core_sf"/>
</dbReference>
<dbReference type="Proteomes" id="UP000316649">
    <property type="component" value="Unassembled WGS sequence"/>
</dbReference>
<dbReference type="PANTHER" id="PTHR10151:SF120">
    <property type="entry name" value="BIS(5'-ADENOSYL)-TRIPHOSPHATASE"/>
    <property type="match status" value="1"/>
</dbReference>